<proteinExistence type="predicted"/>
<gene>
    <name evidence="2" type="ORF">GR183_21525</name>
</gene>
<protein>
    <submittedName>
        <fullName evidence="2">Nitrile hydratase subunit beta</fullName>
    </submittedName>
</protein>
<evidence type="ECO:0000313" key="3">
    <source>
        <dbReference type="Proteomes" id="UP000433101"/>
    </source>
</evidence>
<dbReference type="RefSeq" id="WP_160777744.1">
    <property type="nucleotide sequence ID" value="NZ_WUMV01000012.1"/>
</dbReference>
<dbReference type="InterPro" id="IPR049054">
    <property type="entry name" value="CN_hydtase_beta-like_N"/>
</dbReference>
<dbReference type="InterPro" id="IPR042262">
    <property type="entry name" value="CN_hydtase_beta_C"/>
</dbReference>
<accession>A0A7X3LYM0</accession>
<evidence type="ECO:0000259" key="1">
    <source>
        <dbReference type="Pfam" id="PF21006"/>
    </source>
</evidence>
<dbReference type="Proteomes" id="UP000433101">
    <property type="component" value="Unassembled WGS sequence"/>
</dbReference>
<dbReference type="Pfam" id="PF21006">
    <property type="entry name" value="NHase_beta_N"/>
    <property type="match status" value="1"/>
</dbReference>
<keyword evidence="3" id="KW-1185">Reference proteome</keyword>
<evidence type="ECO:0000313" key="2">
    <source>
        <dbReference type="EMBL" id="MXN67493.1"/>
    </source>
</evidence>
<name>A0A7X3LYM0_9HYPH</name>
<dbReference type="InterPro" id="IPR008990">
    <property type="entry name" value="Elect_transpt_acc-like_dom_sf"/>
</dbReference>
<sequence length="104" mass="12078">MNSMHDIGGMDGVGPLPLEENEPIFHEEWERRMFGVKVALAIEGVYNIDETRWAMERIPALRWLQSSYYEQWVDGVTRSLLEKDILTQEEIDARIEVLKNQGGE</sequence>
<reference evidence="2 3" key="1">
    <citation type="submission" date="2019-12" db="EMBL/GenBank/DDBJ databases">
        <authorList>
            <person name="Li M."/>
        </authorList>
    </citation>
    <scope>NUCLEOTIDE SEQUENCE [LARGE SCALE GENOMIC DNA]</scope>
    <source>
        <strain evidence="2 3">GBMRC 2046</strain>
    </source>
</reference>
<dbReference type="EMBL" id="WUMV01000012">
    <property type="protein sequence ID" value="MXN67493.1"/>
    <property type="molecule type" value="Genomic_DNA"/>
</dbReference>
<dbReference type="SUPFAM" id="SSF50090">
    <property type="entry name" value="Electron transport accessory proteins"/>
    <property type="match status" value="1"/>
</dbReference>
<dbReference type="Gene3D" id="1.10.472.20">
    <property type="entry name" value="Nitrile hydratase, beta subunit"/>
    <property type="match status" value="1"/>
</dbReference>
<organism evidence="2 3">
    <name type="scientific">Stappia sediminis</name>
    <dbReference type="NCBI Taxonomy" id="2692190"/>
    <lineage>
        <taxon>Bacteria</taxon>
        <taxon>Pseudomonadati</taxon>
        <taxon>Pseudomonadota</taxon>
        <taxon>Alphaproteobacteria</taxon>
        <taxon>Hyphomicrobiales</taxon>
        <taxon>Stappiaceae</taxon>
        <taxon>Stappia</taxon>
    </lineage>
</organism>
<dbReference type="AlphaFoldDB" id="A0A7X3LYM0"/>
<feature type="domain" description="Nitrile hydratase beta subunit-like N-terminal" evidence="1">
    <location>
        <begin position="1"/>
        <end position="97"/>
    </location>
</feature>
<comment type="caution">
    <text evidence="2">The sequence shown here is derived from an EMBL/GenBank/DDBJ whole genome shotgun (WGS) entry which is preliminary data.</text>
</comment>